<comment type="caution">
    <text evidence="1">The sequence shown here is derived from an EMBL/GenBank/DDBJ whole genome shotgun (WGS) entry which is preliminary data.</text>
</comment>
<name>A0A1V6CDV2_UNCT6</name>
<gene>
    <name evidence="1" type="ORF">BWX89_00198</name>
</gene>
<dbReference type="Gene3D" id="3.20.20.80">
    <property type="entry name" value="Glycosidases"/>
    <property type="match status" value="1"/>
</dbReference>
<protein>
    <recommendedName>
        <fullName evidence="2">Glycosyl hydrolase-like 10 domain-containing protein</fullName>
    </recommendedName>
</protein>
<evidence type="ECO:0000313" key="1">
    <source>
        <dbReference type="EMBL" id="OQB75075.1"/>
    </source>
</evidence>
<proteinExistence type="predicted"/>
<dbReference type="InterPro" id="IPR017853">
    <property type="entry name" value="GH"/>
</dbReference>
<dbReference type="AlphaFoldDB" id="A0A1V6CDV2"/>
<organism evidence="1">
    <name type="scientific">candidate division TA06 bacterium ADurb.Bin131</name>
    <dbReference type="NCBI Taxonomy" id="1852827"/>
    <lineage>
        <taxon>Bacteria</taxon>
        <taxon>Bacteria division TA06</taxon>
    </lineage>
</organism>
<sequence length="565" mass="64893">MKPENKNLFNVDCNGFFYKYNKKSLWHYPENKRFSAKHIHHCIDILAENGIDTVVVNSNAQVAWYPSKVVETNLDGYKRGDKTFFFGHLLGQPMTEKQIDRYLNEMAILMDRYLDLVENGVDWLDEAAKACRRNKISPWVSIRMNDMHGASLKPEFDFMNCKLFKNPEMRLKGTTSNPKEPPSVSWQGLNYEKKQVRDYMKALIQDCIENYDYEGIELDWTRTPLCCEVPASQEAVNLITNWHSEIRQICEKKAKKTEKPFYMGIRYAGTFEQLKQIGIDIPEMAKLGIIDFVCPTNTWQTSWDIPCDKIKENLGMDISVYGVIELGTNWLMVYFPGAKENVSIGASDARGYRLSAFSPEVLRGNSAGKLILGCDGVEIFNFFCADTPGHWPWEEANCFADYSSLRNLHNVEFLKGKPKFYTFSSGVGFYANNLFETIGQVPSCVEPQCRKEFLLPMMKEPKNKNMKLIIQIVLEKQEKIPDIGVSFNGCWPNFNSTQTDKLLCAVGGYTHHVPEHTAFNFEFDTSQVKNGYNSIVVMNGSHNWYNDNERKQETIRVVSVELIVS</sequence>
<reference evidence="1" key="1">
    <citation type="submission" date="2017-02" db="EMBL/GenBank/DDBJ databases">
        <title>Delving into the versatile metabolic prowess of the omnipresent phylum Bacteroidetes.</title>
        <authorList>
            <person name="Nobu M.K."/>
            <person name="Mei R."/>
            <person name="Narihiro T."/>
            <person name="Kuroda K."/>
            <person name="Liu W.-T."/>
        </authorList>
    </citation>
    <scope>NUCLEOTIDE SEQUENCE</scope>
    <source>
        <strain evidence="1">ADurb.Bin131</strain>
    </source>
</reference>
<evidence type="ECO:0008006" key="2">
    <source>
        <dbReference type="Google" id="ProtNLM"/>
    </source>
</evidence>
<accession>A0A1V6CDV2</accession>
<dbReference type="Proteomes" id="UP000485562">
    <property type="component" value="Unassembled WGS sequence"/>
</dbReference>
<dbReference type="SUPFAM" id="SSF51445">
    <property type="entry name" value="(Trans)glycosidases"/>
    <property type="match status" value="1"/>
</dbReference>
<dbReference type="EMBL" id="MWDQ01000024">
    <property type="protein sequence ID" value="OQB75075.1"/>
    <property type="molecule type" value="Genomic_DNA"/>
</dbReference>